<dbReference type="PRINTS" id="PR00368">
    <property type="entry name" value="FADPNR"/>
</dbReference>
<dbReference type="SUPFAM" id="SSF51905">
    <property type="entry name" value="FAD/NAD(P)-binding domain"/>
    <property type="match status" value="1"/>
</dbReference>
<dbReference type="Pfam" id="PF07992">
    <property type="entry name" value="Pyr_redox_2"/>
    <property type="match status" value="1"/>
</dbReference>
<evidence type="ECO:0000313" key="6">
    <source>
        <dbReference type="EMBL" id="SCL60053.1"/>
    </source>
</evidence>
<feature type="domain" description="Methyltransferase" evidence="5">
    <location>
        <begin position="371"/>
        <end position="464"/>
    </location>
</feature>
<dbReference type="InterPro" id="IPR023753">
    <property type="entry name" value="FAD/NAD-binding_dom"/>
</dbReference>
<evidence type="ECO:0000256" key="2">
    <source>
        <dbReference type="ARBA" id="ARBA00023002"/>
    </source>
</evidence>
<dbReference type="AlphaFoldDB" id="A0A1C6V1A1"/>
<dbReference type="STRING" id="683228.GA0070617_4270"/>
<dbReference type="EMBL" id="FMIA01000002">
    <property type="protein sequence ID" value="SCL60053.1"/>
    <property type="molecule type" value="Genomic_DNA"/>
</dbReference>
<proteinExistence type="predicted"/>
<dbReference type="OrthoDB" id="9786503at2"/>
<reference evidence="6 7" key="1">
    <citation type="submission" date="2016-06" db="EMBL/GenBank/DDBJ databases">
        <authorList>
            <person name="Kjaerup R.B."/>
            <person name="Dalgaard T.S."/>
            <person name="Juul-Madsen H.R."/>
        </authorList>
    </citation>
    <scope>NUCLEOTIDE SEQUENCE [LARGE SCALE GENOMIC DNA]</scope>
    <source>
        <strain evidence="6 7">DSM 45577</strain>
    </source>
</reference>
<organism evidence="6 7">
    <name type="scientific">Micromonospora yangpuensis</name>
    <dbReference type="NCBI Taxonomy" id="683228"/>
    <lineage>
        <taxon>Bacteria</taxon>
        <taxon>Bacillati</taxon>
        <taxon>Actinomycetota</taxon>
        <taxon>Actinomycetes</taxon>
        <taxon>Micromonosporales</taxon>
        <taxon>Micromonosporaceae</taxon>
        <taxon>Micromonospora</taxon>
    </lineage>
</organism>
<keyword evidence="7" id="KW-1185">Reference proteome</keyword>
<keyword evidence="1" id="KW-0285">Flavoprotein</keyword>
<dbReference type="InterPro" id="IPR041698">
    <property type="entry name" value="Methyltransf_25"/>
</dbReference>
<feature type="domain" description="FAD/NAD(P)-binding" evidence="4">
    <location>
        <begin position="5"/>
        <end position="296"/>
    </location>
</feature>
<dbReference type="Gene3D" id="3.50.50.60">
    <property type="entry name" value="FAD/NAD(P)-binding domain"/>
    <property type="match status" value="2"/>
</dbReference>
<gene>
    <name evidence="6" type="ORF">GA0070617_4270</name>
</gene>
<comment type="catalytic activity">
    <reaction evidence="3">
        <text>[thioredoxin]-dithiol + NADP(+) = [thioredoxin]-disulfide + NADPH + H(+)</text>
        <dbReference type="Rhea" id="RHEA:20345"/>
        <dbReference type="Rhea" id="RHEA-COMP:10698"/>
        <dbReference type="Rhea" id="RHEA-COMP:10700"/>
        <dbReference type="ChEBI" id="CHEBI:15378"/>
        <dbReference type="ChEBI" id="CHEBI:29950"/>
        <dbReference type="ChEBI" id="CHEBI:50058"/>
        <dbReference type="ChEBI" id="CHEBI:57783"/>
        <dbReference type="ChEBI" id="CHEBI:58349"/>
        <dbReference type="EC" id="1.8.1.9"/>
    </reaction>
</comment>
<dbReference type="Gene3D" id="3.40.50.150">
    <property type="entry name" value="Vaccinia Virus protein VP39"/>
    <property type="match status" value="1"/>
</dbReference>
<evidence type="ECO:0000259" key="4">
    <source>
        <dbReference type="Pfam" id="PF07992"/>
    </source>
</evidence>
<dbReference type="PANTHER" id="PTHR48105">
    <property type="entry name" value="THIOREDOXIN REDUCTASE 1-RELATED-RELATED"/>
    <property type="match status" value="1"/>
</dbReference>
<dbReference type="Pfam" id="PF13649">
    <property type="entry name" value="Methyltransf_25"/>
    <property type="match status" value="1"/>
</dbReference>
<dbReference type="SUPFAM" id="SSF53335">
    <property type="entry name" value="S-adenosyl-L-methionine-dependent methyltransferases"/>
    <property type="match status" value="1"/>
</dbReference>
<dbReference type="RefSeq" id="WP_091441487.1">
    <property type="nucleotide sequence ID" value="NZ_BMMJ01000002.1"/>
</dbReference>
<keyword evidence="2" id="KW-0560">Oxidoreductase</keyword>
<dbReference type="InterPro" id="IPR029063">
    <property type="entry name" value="SAM-dependent_MTases_sf"/>
</dbReference>
<dbReference type="InterPro" id="IPR036188">
    <property type="entry name" value="FAD/NAD-bd_sf"/>
</dbReference>
<evidence type="ECO:0000259" key="5">
    <source>
        <dbReference type="Pfam" id="PF13649"/>
    </source>
</evidence>
<evidence type="ECO:0000256" key="3">
    <source>
        <dbReference type="ARBA" id="ARBA00048132"/>
    </source>
</evidence>
<evidence type="ECO:0000256" key="1">
    <source>
        <dbReference type="ARBA" id="ARBA00022630"/>
    </source>
</evidence>
<dbReference type="PRINTS" id="PR00469">
    <property type="entry name" value="PNDRDTASEII"/>
</dbReference>
<sequence length="539" mass="56736">MRDGYDVVVIGGGAAGLSGALALGRSRRSVLVVDDGTPRNATAGRMQNVLTNDGVPPAELSATGRAEVARYGVELVDATVVSAVRSDPPTGGIGFTVALADGRSVAARRLLLTTGLVDELPEVVGLAGRWGRDVLHCPYSHGWEVRDSAVGILATGPTAAHQALLFRQLTDDVVLFTHTGPALSPTDAERLAARGVTVVTGEVTEVVVTDDRLTGVRLASGEVVARQALAVTPRLRARADLLAGLGLAPEEFEVAGTVFGDRVPADPRGATALPGVWVAGNVTDPVATVTVAIAAGTTVGGQLNADLVTEDTDRAVARRNAAAQEDAAGAIDPETARYWDALYAEQKRRWSGKPNVRLVEEAAELPAGTALDLGCGEGADAIWLARRGWRVTAVDVSITALRRSAAEAVRAGVADLIDFQRHDLDRTFPAGEFDLVSAQFLQTPLEFSRQRVLRAAARAVAPGGRLLVVEHGAFPPWARGHHPEHRFLTPEEILALLDLDPADWVTERLDAPSREATGADGETGTLLDSRVLVRRRGPA</sequence>
<accession>A0A1C6V1A1</accession>
<dbReference type="GO" id="GO:0004791">
    <property type="term" value="F:thioredoxin-disulfide reductase (NADPH) activity"/>
    <property type="evidence" value="ECO:0007669"/>
    <property type="project" value="UniProtKB-EC"/>
</dbReference>
<evidence type="ECO:0000313" key="7">
    <source>
        <dbReference type="Proteomes" id="UP000198937"/>
    </source>
</evidence>
<dbReference type="Proteomes" id="UP000198937">
    <property type="component" value="Unassembled WGS sequence"/>
</dbReference>
<protein>
    <submittedName>
        <fullName evidence="6">Thioredoxin reductase</fullName>
    </submittedName>
</protein>
<dbReference type="CDD" id="cd02440">
    <property type="entry name" value="AdoMet_MTases"/>
    <property type="match status" value="1"/>
</dbReference>
<name>A0A1C6V1A1_9ACTN</name>
<dbReference type="InterPro" id="IPR050097">
    <property type="entry name" value="Ferredoxin-NADP_redctase_2"/>
</dbReference>